<feature type="region of interest" description="Disordered" evidence="1">
    <location>
        <begin position="220"/>
        <end position="254"/>
    </location>
</feature>
<reference evidence="2" key="1">
    <citation type="submission" date="2018-01" db="EMBL/GenBank/DDBJ databases">
        <authorList>
            <person name="Mao J.F."/>
        </authorList>
    </citation>
    <scope>NUCLEOTIDE SEQUENCE</scope>
    <source>
        <strain evidence="2">Huo1</strain>
        <tissue evidence="2">Leaf</tissue>
    </source>
</reference>
<feature type="compositionally biased region" description="Polar residues" evidence="1">
    <location>
        <begin position="545"/>
        <end position="558"/>
    </location>
</feature>
<evidence type="ECO:0000313" key="2">
    <source>
        <dbReference type="EMBL" id="KAG6404658.1"/>
    </source>
</evidence>
<accession>A0A8X8X2U5</accession>
<dbReference type="EMBL" id="PNBA02000013">
    <property type="protein sequence ID" value="KAG6404658.1"/>
    <property type="molecule type" value="Genomic_DNA"/>
</dbReference>
<proteinExistence type="predicted"/>
<gene>
    <name evidence="2" type="ORF">SASPL_136911</name>
</gene>
<dbReference type="InterPro" id="IPR037490">
    <property type="entry name" value="WAP"/>
</dbReference>
<comment type="caution">
    <text evidence="2">The sequence shown here is derived from an EMBL/GenBank/DDBJ whole genome shotgun (WGS) entry which is preliminary data.</text>
</comment>
<sequence length="872" mass="100723">MEDMIFRSKPDSIMMKILRSAMDRAQEKLQFKERRPIEFLHEQTTFYQLAAILVEGSVKILEEEEDGTEILESSCSKMVLDLIDIRERLEGRIRDMKRLITERDREFCERLDNEIRLREALDLTERESVQLYDKIGPVIMKMMDSDDEQVLDIKQKLEDERMILDSEIRTRITQRSSPNLGRGLVVLENEKVILNAEKRVRRSFSSPNLSSDFLDGEIRARRSHSNPNLSSKMILNDGRRAKRSRAASPNPSPGFLNKKLFKELGLVMLDEENMISNSESRARRSWASSPNLSPSFLNKKLFKELGLVMLDDEKTILNTEIRSRRSRAPSPNLNLNSLECGIVSMEEDQFMSSGINVLKQTLDLVFRRVQLEEEVPLEKKVRKGIKREVDLILLKGFMRDLQTKFDIEVKKRDGIVKGSWFDFIDEIKSLFHELKDFFSRPHRTTSVPNLEVDFTQILCEYNCNEVGGSHHVWEIVKSHESIIQRQCAQRTRDALQREGVSSWIKRNEDINAMERLIHDAIVRIENFIQRKSRAQERRGRIPKQLKTSHSGSTRTSETSQEDFRCSPAQECTECLLREEVYKTYLTEMLQSRRAQACQADTPRSATPKGGGRESSLIQKLDSLLKSLELEETMMLTASSLIKQHSVSNSLVTAIEWLITDDEGTLCTVSEKLERALQQHYTTKELLVELRQSLEVSDDGREHYENSEFNNILRPQGESTSPCLDSQDVGETDWSESVLETVKRFQYMVVELYENIDGKCLRVEALKHQVDALNQPLAWIKTRKLLYEKAFISRCRSLKLAETEVDLLGDQVETLLSLLEKIYRVLSRNARVLSSYFEVNDILRLIKTELNGGRSSKQKSQIADISSISSNSF</sequence>
<organism evidence="2">
    <name type="scientific">Salvia splendens</name>
    <name type="common">Scarlet sage</name>
    <dbReference type="NCBI Taxonomy" id="180675"/>
    <lineage>
        <taxon>Eukaryota</taxon>
        <taxon>Viridiplantae</taxon>
        <taxon>Streptophyta</taxon>
        <taxon>Embryophyta</taxon>
        <taxon>Tracheophyta</taxon>
        <taxon>Spermatophyta</taxon>
        <taxon>Magnoliopsida</taxon>
        <taxon>eudicotyledons</taxon>
        <taxon>Gunneridae</taxon>
        <taxon>Pentapetalae</taxon>
        <taxon>asterids</taxon>
        <taxon>lamiids</taxon>
        <taxon>Lamiales</taxon>
        <taxon>Lamiaceae</taxon>
        <taxon>Nepetoideae</taxon>
        <taxon>Mentheae</taxon>
        <taxon>Salviinae</taxon>
        <taxon>Salvia</taxon>
        <taxon>Salvia subgen. Calosphace</taxon>
        <taxon>core Calosphace</taxon>
    </lineage>
</organism>
<reference evidence="2" key="2">
    <citation type="submission" date="2020-08" db="EMBL/GenBank/DDBJ databases">
        <title>Plant Genome Project.</title>
        <authorList>
            <person name="Zhang R.-G."/>
        </authorList>
    </citation>
    <scope>NUCLEOTIDE SEQUENCE</scope>
    <source>
        <strain evidence="2">Huo1</strain>
        <tissue evidence="2">Leaf</tissue>
    </source>
</reference>
<feature type="region of interest" description="Disordered" evidence="1">
    <location>
        <begin position="533"/>
        <end position="563"/>
    </location>
</feature>
<keyword evidence="3" id="KW-1185">Reference proteome</keyword>
<evidence type="ECO:0000313" key="3">
    <source>
        <dbReference type="Proteomes" id="UP000298416"/>
    </source>
</evidence>
<evidence type="ECO:0008006" key="4">
    <source>
        <dbReference type="Google" id="ProtNLM"/>
    </source>
</evidence>
<dbReference type="Proteomes" id="UP000298416">
    <property type="component" value="Unassembled WGS sequence"/>
</dbReference>
<name>A0A8X8X2U5_SALSN</name>
<dbReference type="PANTHER" id="PTHR33883">
    <property type="entry name" value="WPP DOMAIN-ASSOCIATED PROTEIN"/>
    <property type="match status" value="1"/>
</dbReference>
<protein>
    <recommendedName>
        <fullName evidence="4">WPP domain-associated protein</fullName>
    </recommendedName>
</protein>
<dbReference type="AlphaFoldDB" id="A0A8X8X2U5"/>
<evidence type="ECO:0000256" key="1">
    <source>
        <dbReference type="SAM" id="MobiDB-lite"/>
    </source>
</evidence>
<dbReference type="PANTHER" id="PTHR33883:SF7">
    <property type="entry name" value="OS04G0521600 PROTEIN"/>
    <property type="match status" value="1"/>
</dbReference>